<protein>
    <submittedName>
        <fullName evidence="2">SJCHGC09230 protein</fullName>
    </submittedName>
</protein>
<dbReference type="PANTHER" id="PTHR11453">
    <property type="entry name" value="ANION EXCHANGE PROTEIN"/>
    <property type="match status" value="1"/>
</dbReference>
<dbReference type="EMBL" id="AY813922">
    <property type="protein sequence ID" value="AAW25654.1"/>
    <property type="molecule type" value="mRNA"/>
</dbReference>
<evidence type="ECO:0000313" key="2">
    <source>
        <dbReference type="EMBL" id="AAW25654.1"/>
    </source>
</evidence>
<organism evidence="2">
    <name type="scientific">Schistosoma japonicum</name>
    <name type="common">Blood fluke</name>
    <dbReference type="NCBI Taxonomy" id="6182"/>
    <lineage>
        <taxon>Eukaryota</taxon>
        <taxon>Metazoa</taxon>
        <taxon>Spiralia</taxon>
        <taxon>Lophotrochozoa</taxon>
        <taxon>Platyhelminthes</taxon>
        <taxon>Trematoda</taxon>
        <taxon>Digenea</taxon>
        <taxon>Strigeidida</taxon>
        <taxon>Schistosomatoidea</taxon>
        <taxon>Schistosomatidae</taxon>
        <taxon>Schistosoma</taxon>
    </lineage>
</organism>
<dbReference type="PANTHER" id="PTHR11453:SF47">
    <property type="entry name" value="ANION EXCHANGE PROTEIN"/>
    <property type="match status" value="1"/>
</dbReference>
<reference evidence="2" key="2">
    <citation type="journal article" date="2006" name="PLoS Pathog.">
        <title>New perspectives on host-parasite interplay by comparative transcriptomic and proteomic analyses of Schistosoma japonicum.</title>
        <authorList>
            <person name="Liu F."/>
            <person name="Lu J."/>
            <person name="Hu W."/>
            <person name="Wang S.Y."/>
            <person name="Cui S.J."/>
            <person name="Chi M."/>
            <person name="Yan Q."/>
            <person name="Wang X.R."/>
            <person name="Song H.D."/>
            <person name="Xu X.N."/>
            <person name="Wang J.J."/>
            <person name="Zhang X.L."/>
            <person name="Zhang X."/>
            <person name="Wang Z.Q."/>
            <person name="Xue C.L."/>
            <person name="Brindley P.J."/>
            <person name="McManus D.P."/>
            <person name="Yang P.Y."/>
            <person name="Feng Z."/>
            <person name="Chen Z."/>
            <person name="Han Z.G."/>
        </authorList>
    </citation>
    <scope>NUCLEOTIDE SEQUENCE</scope>
</reference>
<sequence>MFIELQELVPRVEGGLQFDESIFKMPVAAHFRVLWLETARWVNFEENFNEVEQRFTEAHVPPMKFSCINSFREKLSQHLKILQTDALTLGQALDEVAKYALSQNCIQGNEQYDVLRAILFAERWHPDVKGHISDAAEFDQYWAGTLPEGVNPLSLGSKEQGASSLTKALSIHNESQHPYHRYNQPLTNCLSPGSEACSVICGLVDFLKSPILILLRLNKSIQRSCISEVDIPVRFIFIYIGPHNDELNYAELARIFAVMMTNDTFRLCVYDAISVDDVIKGIDNFMQDSFVMPLSRHYNANALAGMTRQIEAYRKETVCERDGDRRTKNIRRM</sequence>
<dbReference type="AlphaFoldDB" id="Q5DEV2"/>
<dbReference type="GO" id="GO:0005886">
    <property type="term" value="C:plasma membrane"/>
    <property type="evidence" value="ECO:0007669"/>
    <property type="project" value="TreeGrafter"/>
</dbReference>
<evidence type="ECO:0000259" key="1">
    <source>
        <dbReference type="Pfam" id="PF07565"/>
    </source>
</evidence>
<dbReference type="InterPro" id="IPR003020">
    <property type="entry name" value="HCO3_transpt_euk"/>
</dbReference>
<dbReference type="GO" id="GO:0015701">
    <property type="term" value="P:bicarbonate transport"/>
    <property type="evidence" value="ECO:0007669"/>
    <property type="project" value="TreeGrafter"/>
</dbReference>
<dbReference type="Pfam" id="PF07565">
    <property type="entry name" value="Band_3_cyto"/>
    <property type="match status" value="1"/>
</dbReference>
<feature type="domain" description="Band 3 cytoplasmic" evidence="1">
    <location>
        <begin position="34"/>
        <end position="293"/>
    </location>
</feature>
<dbReference type="SUPFAM" id="SSF55804">
    <property type="entry name" value="Phoshotransferase/anion transport protein"/>
    <property type="match status" value="1"/>
</dbReference>
<name>Q5DEV2_SCHJA</name>
<dbReference type="GO" id="GO:0005452">
    <property type="term" value="F:solute:inorganic anion antiporter activity"/>
    <property type="evidence" value="ECO:0007669"/>
    <property type="project" value="InterPro"/>
</dbReference>
<accession>Q5DEV2</accession>
<dbReference type="InterPro" id="IPR013769">
    <property type="entry name" value="Band3_cytoplasmic_dom"/>
</dbReference>
<dbReference type="GO" id="GO:0008509">
    <property type="term" value="F:monoatomic anion transmembrane transporter activity"/>
    <property type="evidence" value="ECO:0007669"/>
    <property type="project" value="InterPro"/>
</dbReference>
<dbReference type="InterPro" id="IPR016152">
    <property type="entry name" value="PTrfase/Anion_transptr"/>
</dbReference>
<reference evidence="2" key="1">
    <citation type="submission" date="2004-11" db="EMBL/GenBank/DDBJ databases">
        <title>The full-length cDNA sequences of Schistosoma japonicum genes.</title>
        <authorList>
            <person name="Han Z."/>
        </authorList>
    </citation>
    <scope>NUCLEOTIDE SEQUENCE</scope>
</reference>
<dbReference type="Gene3D" id="3.40.930.10">
    <property type="entry name" value="Mannitol-specific EII, Chain A"/>
    <property type="match status" value="1"/>
</dbReference>
<dbReference type="GO" id="GO:0051453">
    <property type="term" value="P:regulation of intracellular pH"/>
    <property type="evidence" value="ECO:0007669"/>
    <property type="project" value="TreeGrafter"/>
</dbReference>
<proteinExistence type="evidence at transcript level"/>